<evidence type="ECO:0000256" key="4">
    <source>
        <dbReference type="ARBA" id="ARBA00023163"/>
    </source>
</evidence>
<dbReference type="InterPro" id="IPR050655">
    <property type="entry name" value="Plant_B3_domain"/>
</dbReference>
<protein>
    <submittedName>
        <fullName evidence="9">B3 domain-containing protein At5g60142-like</fullName>
    </submittedName>
</protein>
<dbReference type="Proteomes" id="UP000694930">
    <property type="component" value="Chromosome 5"/>
</dbReference>
<dbReference type="PANTHER" id="PTHR31920">
    <property type="entry name" value="B3 DOMAIN-CONTAINING"/>
    <property type="match status" value="1"/>
</dbReference>
<dbReference type="PROSITE" id="PS50863">
    <property type="entry name" value="B3"/>
    <property type="match status" value="1"/>
</dbReference>
<dbReference type="GeneID" id="107019631"/>
<keyword evidence="4" id="KW-0804">Transcription</keyword>
<organism evidence="8 9">
    <name type="scientific">Solanum pennellii</name>
    <name type="common">Tomato</name>
    <name type="synonym">Lycopersicon pennellii</name>
    <dbReference type="NCBI Taxonomy" id="28526"/>
    <lineage>
        <taxon>Eukaryota</taxon>
        <taxon>Viridiplantae</taxon>
        <taxon>Streptophyta</taxon>
        <taxon>Embryophyta</taxon>
        <taxon>Tracheophyta</taxon>
        <taxon>Spermatophyta</taxon>
        <taxon>Magnoliopsida</taxon>
        <taxon>eudicotyledons</taxon>
        <taxon>Gunneridae</taxon>
        <taxon>Pentapetalae</taxon>
        <taxon>asterids</taxon>
        <taxon>lamiids</taxon>
        <taxon>Solanales</taxon>
        <taxon>Solanaceae</taxon>
        <taxon>Solanoideae</taxon>
        <taxon>Solaneae</taxon>
        <taxon>Solanum</taxon>
        <taxon>Solanum subgen. Lycopersicon</taxon>
    </lineage>
</organism>
<dbReference type="PANTHER" id="PTHR31920:SF134">
    <property type="entry name" value="TF-B3 DOMAIN-CONTAINING PROTEIN"/>
    <property type="match status" value="1"/>
</dbReference>
<evidence type="ECO:0000256" key="3">
    <source>
        <dbReference type="ARBA" id="ARBA00023125"/>
    </source>
</evidence>
<evidence type="ECO:0000256" key="1">
    <source>
        <dbReference type="ARBA" id="ARBA00004123"/>
    </source>
</evidence>
<feature type="compositionally biased region" description="Acidic residues" evidence="6">
    <location>
        <begin position="141"/>
        <end position="158"/>
    </location>
</feature>
<evidence type="ECO:0000256" key="5">
    <source>
        <dbReference type="ARBA" id="ARBA00023242"/>
    </source>
</evidence>
<sequence length="199" mass="23104">MDGILPSNIFLRDRFGNMWPIGVTKAGKDIYFEYGWEKIIKDNIVELGDFFIFDFDGTRIFDFTLLGRNGCVKKGVGSLKINVKEEEVEEMNVEHQKSVDPKENTRARDSKNISSFDVMDENTLVEEKEDEQKEYENREDVPEEEGEKEEEPDEYKEGEEDKERTGMLKKMTTRSKDIFRSGGGTKPKKCFLCDKNTPK</sequence>
<keyword evidence="3" id="KW-0238">DNA-binding</keyword>
<evidence type="ECO:0000256" key="2">
    <source>
        <dbReference type="ARBA" id="ARBA00023015"/>
    </source>
</evidence>
<feature type="compositionally biased region" description="Acidic residues" evidence="6">
    <location>
        <begin position="118"/>
        <end position="129"/>
    </location>
</feature>
<proteinExistence type="predicted"/>
<evidence type="ECO:0000313" key="8">
    <source>
        <dbReference type="Proteomes" id="UP000694930"/>
    </source>
</evidence>
<dbReference type="InterPro" id="IPR015300">
    <property type="entry name" value="DNA-bd_pseudobarrel_sf"/>
</dbReference>
<comment type="subcellular location">
    <subcellularLocation>
        <location evidence="1">Nucleus</location>
    </subcellularLocation>
</comment>
<accession>A0ABM1VA42</accession>
<dbReference type="SUPFAM" id="SSF101936">
    <property type="entry name" value="DNA-binding pseudobarrel domain"/>
    <property type="match status" value="1"/>
</dbReference>
<evidence type="ECO:0000256" key="6">
    <source>
        <dbReference type="SAM" id="MobiDB-lite"/>
    </source>
</evidence>
<feature type="region of interest" description="Disordered" evidence="6">
    <location>
        <begin position="90"/>
        <end position="199"/>
    </location>
</feature>
<feature type="domain" description="TF-B3" evidence="7">
    <location>
        <begin position="1"/>
        <end position="69"/>
    </location>
</feature>
<gene>
    <name evidence="9" type="primary">LOC107019631</name>
</gene>
<evidence type="ECO:0000259" key="7">
    <source>
        <dbReference type="PROSITE" id="PS50863"/>
    </source>
</evidence>
<keyword evidence="5" id="KW-0539">Nucleus</keyword>
<reference evidence="8" key="1">
    <citation type="journal article" date="2014" name="Nat. Genet.">
        <title>The genome of the stress-tolerant wild tomato species Solanum pennellii.</title>
        <authorList>
            <person name="Bolger A."/>
            <person name="Scossa F."/>
            <person name="Bolger M.E."/>
            <person name="Lanz C."/>
            <person name="Maumus F."/>
            <person name="Tohge T."/>
            <person name="Quesneville H."/>
            <person name="Alseekh S."/>
            <person name="Sorensen I."/>
            <person name="Lichtenstein G."/>
            <person name="Fich E.A."/>
            <person name="Conte M."/>
            <person name="Keller H."/>
            <person name="Schneeberger K."/>
            <person name="Schwacke R."/>
            <person name="Ofner I."/>
            <person name="Vrebalov J."/>
            <person name="Xu Y."/>
            <person name="Osorio S."/>
            <person name="Aflitos S.A."/>
            <person name="Schijlen E."/>
            <person name="Jimenez-Gomez J.M."/>
            <person name="Ryngajllo M."/>
            <person name="Kimura S."/>
            <person name="Kumar R."/>
            <person name="Koenig D."/>
            <person name="Headland L.R."/>
            <person name="Maloof J.N."/>
            <person name="Sinha N."/>
            <person name="van Ham R.C."/>
            <person name="Lankhorst R.K."/>
            <person name="Mao L."/>
            <person name="Vogel A."/>
            <person name="Arsova B."/>
            <person name="Panstruga R."/>
            <person name="Fei Z."/>
            <person name="Rose J.K."/>
            <person name="Zamir D."/>
            <person name="Carrari F."/>
            <person name="Giovannoni J.J."/>
            <person name="Weigel D."/>
            <person name="Usadel B."/>
            <person name="Fernie A.R."/>
        </authorList>
    </citation>
    <scope>NUCLEOTIDE SEQUENCE [LARGE SCALE GENOMIC DNA]</scope>
    <source>
        <strain evidence="8">cv. LA0716</strain>
    </source>
</reference>
<keyword evidence="2" id="KW-0805">Transcription regulation</keyword>
<dbReference type="Pfam" id="PF02362">
    <property type="entry name" value="B3"/>
    <property type="match status" value="1"/>
</dbReference>
<dbReference type="InterPro" id="IPR003340">
    <property type="entry name" value="B3_DNA-bd"/>
</dbReference>
<dbReference type="RefSeq" id="XP_027772610.1">
    <property type="nucleotide sequence ID" value="XM_027916809.1"/>
</dbReference>
<feature type="compositionally biased region" description="Basic and acidic residues" evidence="6">
    <location>
        <begin position="130"/>
        <end position="140"/>
    </location>
</feature>
<name>A0ABM1VA42_SOLPN</name>
<reference evidence="9" key="2">
    <citation type="submission" date="2025-08" db="UniProtKB">
        <authorList>
            <consortium name="RefSeq"/>
        </authorList>
    </citation>
    <scope>IDENTIFICATION</scope>
</reference>
<dbReference type="Gene3D" id="2.40.330.10">
    <property type="entry name" value="DNA-binding pseudobarrel domain"/>
    <property type="match status" value="1"/>
</dbReference>
<evidence type="ECO:0000313" key="9">
    <source>
        <dbReference type="RefSeq" id="XP_027772610.1"/>
    </source>
</evidence>
<keyword evidence="8" id="KW-1185">Reference proteome</keyword>
<feature type="compositionally biased region" description="Basic and acidic residues" evidence="6">
    <location>
        <begin position="92"/>
        <end position="111"/>
    </location>
</feature>